<dbReference type="Gene3D" id="3.30.565.10">
    <property type="entry name" value="Histidine kinase-like ATPase, C-terminal domain"/>
    <property type="match status" value="1"/>
</dbReference>
<evidence type="ECO:0000256" key="8">
    <source>
        <dbReference type="ARBA" id="ARBA00022777"/>
    </source>
</evidence>
<evidence type="ECO:0000256" key="9">
    <source>
        <dbReference type="ARBA" id="ARBA00022840"/>
    </source>
</evidence>
<dbReference type="GO" id="GO:0007234">
    <property type="term" value="P:osmosensory signaling via phosphorelay pathway"/>
    <property type="evidence" value="ECO:0007669"/>
    <property type="project" value="TreeGrafter"/>
</dbReference>
<evidence type="ECO:0000256" key="10">
    <source>
        <dbReference type="ARBA" id="ARBA00022989"/>
    </source>
</evidence>
<evidence type="ECO:0000256" key="12">
    <source>
        <dbReference type="ARBA" id="ARBA00023136"/>
    </source>
</evidence>
<feature type="domain" description="Histidine kinase" evidence="14">
    <location>
        <begin position="778"/>
        <end position="996"/>
    </location>
</feature>
<dbReference type="GO" id="GO:0016020">
    <property type="term" value="C:membrane"/>
    <property type="evidence" value="ECO:0007669"/>
    <property type="project" value="UniProtKB-SubCell"/>
</dbReference>
<dbReference type="SMART" id="SM00065">
    <property type="entry name" value="GAF"/>
    <property type="match status" value="2"/>
</dbReference>
<dbReference type="AlphaFoldDB" id="A0A0F3GUX7"/>
<dbReference type="CDD" id="cd06225">
    <property type="entry name" value="HAMP"/>
    <property type="match status" value="1"/>
</dbReference>
<dbReference type="Proteomes" id="UP000033423">
    <property type="component" value="Unassembled WGS sequence"/>
</dbReference>
<dbReference type="SUPFAM" id="SSF158472">
    <property type="entry name" value="HAMP domain-like"/>
    <property type="match status" value="1"/>
</dbReference>
<gene>
    <name evidence="17" type="ORF">MBAV_002110</name>
</gene>
<evidence type="ECO:0000256" key="13">
    <source>
        <dbReference type="SAM" id="Phobius"/>
    </source>
</evidence>
<keyword evidence="5" id="KW-0808">Transferase</keyword>
<evidence type="ECO:0000256" key="2">
    <source>
        <dbReference type="ARBA" id="ARBA00004141"/>
    </source>
</evidence>
<dbReference type="InterPro" id="IPR003661">
    <property type="entry name" value="HisK_dim/P_dom"/>
</dbReference>
<keyword evidence="10 13" id="KW-1133">Transmembrane helix</keyword>
<dbReference type="InterPro" id="IPR013656">
    <property type="entry name" value="PAS_4"/>
</dbReference>
<name>A0A0F3GUX7_9BACT</name>
<evidence type="ECO:0000313" key="17">
    <source>
        <dbReference type="EMBL" id="KJU85696.1"/>
    </source>
</evidence>
<dbReference type="SUPFAM" id="SSF55874">
    <property type="entry name" value="ATPase domain of HSP90 chaperone/DNA topoisomerase II/histidine kinase"/>
    <property type="match status" value="1"/>
</dbReference>
<keyword evidence="4" id="KW-0597">Phosphoprotein</keyword>
<keyword evidence="11" id="KW-0902">Two-component regulatory system</keyword>
<keyword evidence="8 17" id="KW-0418">Kinase</keyword>
<dbReference type="Pfam" id="PF00672">
    <property type="entry name" value="HAMP"/>
    <property type="match status" value="1"/>
</dbReference>
<dbReference type="InterPro" id="IPR035965">
    <property type="entry name" value="PAS-like_dom_sf"/>
</dbReference>
<dbReference type="InterPro" id="IPR003018">
    <property type="entry name" value="GAF"/>
</dbReference>
<dbReference type="Gene3D" id="3.30.450.20">
    <property type="entry name" value="PAS domain"/>
    <property type="match status" value="1"/>
</dbReference>
<evidence type="ECO:0000256" key="1">
    <source>
        <dbReference type="ARBA" id="ARBA00000085"/>
    </source>
</evidence>
<dbReference type="CDD" id="cd00082">
    <property type="entry name" value="HisKA"/>
    <property type="match status" value="1"/>
</dbReference>
<feature type="domain" description="PAS" evidence="15">
    <location>
        <begin position="266"/>
        <end position="300"/>
    </location>
</feature>
<dbReference type="Pfam" id="PF02518">
    <property type="entry name" value="HATPase_c"/>
    <property type="match status" value="1"/>
</dbReference>
<evidence type="ECO:0000313" key="18">
    <source>
        <dbReference type="Proteomes" id="UP000033423"/>
    </source>
</evidence>
<dbReference type="SUPFAM" id="SSF55785">
    <property type="entry name" value="PYP-like sensor domain (PAS domain)"/>
    <property type="match status" value="1"/>
</dbReference>
<dbReference type="SMART" id="SM00304">
    <property type="entry name" value="HAMP"/>
    <property type="match status" value="1"/>
</dbReference>
<proteinExistence type="predicted"/>
<dbReference type="EMBL" id="LACI01000901">
    <property type="protein sequence ID" value="KJU85696.1"/>
    <property type="molecule type" value="Genomic_DNA"/>
</dbReference>
<evidence type="ECO:0000256" key="5">
    <source>
        <dbReference type="ARBA" id="ARBA00022679"/>
    </source>
</evidence>
<feature type="domain" description="HAMP" evidence="16">
    <location>
        <begin position="209"/>
        <end position="261"/>
    </location>
</feature>
<dbReference type="Gene3D" id="1.10.8.500">
    <property type="entry name" value="HAMP domain in histidine kinase"/>
    <property type="match status" value="1"/>
</dbReference>
<dbReference type="PROSITE" id="PS50885">
    <property type="entry name" value="HAMP"/>
    <property type="match status" value="1"/>
</dbReference>
<evidence type="ECO:0000259" key="14">
    <source>
        <dbReference type="PROSITE" id="PS50109"/>
    </source>
</evidence>
<keyword evidence="18" id="KW-1185">Reference proteome</keyword>
<keyword evidence="6 13" id="KW-0812">Transmembrane</keyword>
<dbReference type="SUPFAM" id="SSF47384">
    <property type="entry name" value="Homodimeric domain of signal transducing histidine kinase"/>
    <property type="match status" value="1"/>
</dbReference>
<dbReference type="InterPro" id="IPR003594">
    <property type="entry name" value="HATPase_dom"/>
</dbReference>
<keyword evidence="12 13" id="KW-0472">Membrane</keyword>
<dbReference type="CDD" id="cd00075">
    <property type="entry name" value="HATPase"/>
    <property type="match status" value="1"/>
</dbReference>
<dbReference type="Pfam" id="PF08448">
    <property type="entry name" value="PAS_4"/>
    <property type="match status" value="1"/>
</dbReference>
<dbReference type="InterPro" id="IPR003660">
    <property type="entry name" value="HAMP_dom"/>
</dbReference>
<dbReference type="PRINTS" id="PR00344">
    <property type="entry name" value="BCTRLSENSOR"/>
</dbReference>
<reference evidence="17 18" key="1">
    <citation type="submission" date="2015-02" db="EMBL/GenBank/DDBJ databases">
        <title>Single-cell genomics of uncultivated deep-branching MTB reveals a conserved set of magnetosome genes.</title>
        <authorList>
            <person name="Kolinko S."/>
            <person name="Richter M."/>
            <person name="Glockner F.O."/>
            <person name="Brachmann A."/>
            <person name="Schuler D."/>
        </authorList>
    </citation>
    <scope>NUCLEOTIDE SEQUENCE [LARGE SCALE GENOMIC DNA]</scope>
    <source>
        <strain evidence="17">TM-1</strain>
    </source>
</reference>
<dbReference type="Pfam" id="PF13185">
    <property type="entry name" value="GAF_2"/>
    <property type="match status" value="2"/>
</dbReference>
<comment type="caution">
    <text evidence="17">The sequence shown here is derived from an EMBL/GenBank/DDBJ whole genome shotgun (WGS) entry which is preliminary data.</text>
</comment>
<dbReference type="PANTHER" id="PTHR42878">
    <property type="entry name" value="TWO-COMPONENT HISTIDINE KINASE"/>
    <property type="match status" value="1"/>
</dbReference>
<dbReference type="SMART" id="SM00387">
    <property type="entry name" value="HATPase_c"/>
    <property type="match status" value="1"/>
</dbReference>
<evidence type="ECO:0000256" key="11">
    <source>
        <dbReference type="ARBA" id="ARBA00023012"/>
    </source>
</evidence>
<dbReference type="Gene3D" id="3.30.450.40">
    <property type="match status" value="2"/>
</dbReference>
<dbReference type="PROSITE" id="PS50112">
    <property type="entry name" value="PAS"/>
    <property type="match status" value="1"/>
</dbReference>
<dbReference type="PATRIC" id="fig|29290.4.peg.2800"/>
<evidence type="ECO:0000259" key="16">
    <source>
        <dbReference type="PROSITE" id="PS50885"/>
    </source>
</evidence>
<dbReference type="PANTHER" id="PTHR42878:SF7">
    <property type="entry name" value="SENSOR HISTIDINE KINASE GLRK"/>
    <property type="match status" value="1"/>
</dbReference>
<dbReference type="InterPro" id="IPR036890">
    <property type="entry name" value="HATPase_C_sf"/>
</dbReference>
<dbReference type="GO" id="GO:0000155">
    <property type="term" value="F:phosphorelay sensor kinase activity"/>
    <property type="evidence" value="ECO:0007669"/>
    <property type="project" value="InterPro"/>
</dbReference>
<keyword evidence="9" id="KW-0067">ATP-binding</keyword>
<sequence>MIWNRKIGTRLGVGFFTLLLLLLAAAVFGINRMHTLYGLISKMHVHPFTVTRAVSRIDANMINIYQRMGSIVHARDLSDVDKYSLDIDETEKKIYEDLDIISRHFLGDKEMCITASSLYSQLKPVRDEVISLLKAGKRYEAEDILHGRYDDHVEAFEKVTSAITEFAQNKAGTFLYDAENITKDALVLMWVFLPIATIISMLIAYLLTRSITSPLSTLNQAAIEIGKHGPYTTIDVTSDDEIGQLASSFRTMTKDLKEHREMLKQTNSILSSTVESTADGILVVDTEGCVTFYNQRFAEMWHIPQSLLTTRDDEQLLSCVLAQLSDPEGFLADVKELYTTPERKSFDVLNFKDGRVFERYSQPQTIEGNVVGRVWSFRDVTRRREIEKSLMRELSINKAMSEISSELIKPLSITTIADTISQYARELTTSKYANASYIDQFTDHLIATAVSKEVWDQCRVGNQSLVFREFKGLWGWVLKNKKPLMTNTPTEDPRYEGIPEGHVVIERFLSVPAMIDGTVVGQVSVINPDRDYTEADLKVAERLAALFALAINRSRIEDTINRELNFQSSVARITEVLLDPRLDKYDISKVLHEEALSLTGSSHGYVSIIDEVTGDNIAVNLTDMMEVECKIARENQRISFPRSPEGYSALWGHSLNTREGFYTNSPAEHPAFKGCIPEGHVLLQRFLSVPAISGERLVGQISLANPVRDYNDKDLEMITRLAVIYSIAIERKTMEEQLYALNVNLAQRVDEETARRQQHEQLLIQQSKMAAMGEMIGLIAHQWKQPLNAISLITQDIGDAYLYNELNIDYLKETETKILKQIQFMAQTIDSFRNFLKPSKEKVAFDVKTAIEEIVSMLSPLLIKSNVKLNLDYAGNGVNTNATGYQNEFKQVILNLINNARDALISKSSGEPKTEKAIQIDILEESAKTVVSIRDNGGGIPDDIIGRIFEPYFTTKSSEQGTGIGLYMAKTIIETNMGWKLTARNIDNGAEFRIEI</sequence>
<dbReference type="InterPro" id="IPR024478">
    <property type="entry name" value="HlyB_4HB_MCP"/>
</dbReference>
<evidence type="ECO:0000256" key="6">
    <source>
        <dbReference type="ARBA" id="ARBA00022692"/>
    </source>
</evidence>
<dbReference type="InterPro" id="IPR050351">
    <property type="entry name" value="BphY/WalK/GraS-like"/>
</dbReference>
<dbReference type="InterPro" id="IPR036097">
    <property type="entry name" value="HisK_dim/P_sf"/>
</dbReference>
<organism evidence="17 18">
    <name type="scientific">Candidatus Magnetobacterium bavaricum</name>
    <dbReference type="NCBI Taxonomy" id="29290"/>
    <lineage>
        <taxon>Bacteria</taxon>
        <taxon>Pseudomonadati</taxon>
        <taxon>Nitrospirota</taxon>
        <taxon>Thermodesulfovibrionia</taxon>
        <taxon>Thermodesulfovibrionales</taxon>
        <taxon>Candidatus Magnetobacteriaceae</taxon>
        <taxon>Candidatus Magnetobacterium</taxon>
    </lineage>
</organism>
<evidence type="ECO:0000256" key="7">
    <source>
        <dbReference type="ARBA" id="ARBA00022741"/>
    </source>
</evidence>
<dbReference type="PROSITE" id="PS50109">
    <property type="entry name" value="HIS_KIN"/>
    <property type="match status" value="1"/>
</dbReference>
<dbReference type="GO" id="GO:0000156">
    <property type="term" value="F:phosphorelay response regulator activity"/>
    <property type="evidence" value="ECO:0007669"/>
    <property type="project" value="TreeGrafter"/>
</dbReference>
<evidence type="ECO:0000259" key="15">
    <source>
        <dbReference type="PROSITE" id="PS50112"/>
    </source>
</evidence>
<dbReference type="Pfam" id="PF12729">
    <property type="entry name" value="4HB_MCP_1"/>
    <property type="match status" value="1"/>
</dbReference>
<protein>
    <recommendedName>
        <fullName evidence="3">histidine kinase</fullName>
        <ecNumber evidence="3">2.7.13.3</ecNumber>
    </recommendedName>
</protein>
<evidence type="ECO:0000256" key="4">
    <source>
        <dbReference type="ARBA" id="ARBA00022553"/>
    </source>
</evidence>
<dbReference type="EC" id="2.7.13.3" evidence="3"/>
<dbReference type="InterPro" id="IPR005467">
    <property type="entry name" value="His_kinase_dom"/>
</dbReference>
<comment type="catalytic activity">
    <reaction evidence="1">
        <text>ATP + protein L-histidine = ADP + protein N-phospho-L-histidine.</text>
        <dbReference type="EC" id="2.7.13.3"/>
    </reaction>
</comment>
<dbReference type="InterPro" id="IPR029016">
    <property type="entry name" value="GAF-like_dom_sf"/>
</dbReference>
<dbReference type="GO" id="GO:0030295">
    <property type="term" value="F:protein kinase activator activity"/>
    <property type="evidence" value="ECO:0007669"/>
    <property type="project" value="TreeGrafter"/>
</dbReference>
<accession>A0A0F3GUX7</accession>
<keyword evidence="7" id="KW-0547">Nucleotide-binding</keyword>
<feature type="transmembrane region" description="Helical" evidence="13">
    <location>
        <begin position="187"/>
        <end position="207"/>
    </location>
</feature>
<comment type="subcellular location">
    <subcellularLocation>
        <location evidence="2">Membrane</location>
        <topology evidence="2">Multi-pass membrane protein</topology>
    </subcellularLocation>
</comment>
<dbReference type="InterPro" id="IPR000014">
    <property type="entry name" value="PAS"/>
</dbReference>
<dbReference type="Gene3D" id="1.10.287.130">
    <property type="match status" value="1"/>
</dbReference>
<dbReference type="SUPFAM" id="SSF55781">
    <property type="entry name" value="GAF domain-like"/>
    <property type="match status" value="2"/>
</dbReference>
<dbReference type="InterPro" id="IPR004358">
    <property type="entry name" value="Sig_transdc_His_kin-like_C"/>
</dbReference>
<evidence type="ECO:0000256" key="3">
    <source>
        <dbReference type="ARBA" id="ARBA00012438"/>
    </source>
</evidence>